<dbReference type="RefSeq" id="WP_162656711.1">
    <property type="nucleotide sequence ID" value="NZ_LR593887.1"/>
</dbReference>
<keyword evidence="2" id="KW-1185">Reference proteome</keyword>
<protein>
    <submittedName>
        <fullName evidence="1">Uncharacterized protein</fullName>
    </submittedName>
</protein>
<dbReference type="EMBL" id="LR593887">
    <property type="protein sequence ID" value="VTR98637.1"/>
    <property type="molecule type" value="Genomic_DNA"/>
</dbReference>
<gene>
    <name evidence="1" type="ORF">GMBLW1_24450</name>
</gene>
<reference evidence="1" key="1">
    <citation type="submission" date="2019-04" db="EMBL/GenBank/DDBJ databases">
        <authorList>
            <consortium name="Science for Life Laboratories"/>
        </authorList>
    </citation>
    <scope>NUCLEOTIDE SEQUENCE</scope>
    <source>
        <strain evidence="1">MBLW1</strain>
    </source>
</reference>
<dbReference type="EMBL" id="LR586016">
    <property type="protein sequence ID" value="VIP01515.1"/>
    <property type="molecule type" value="Genomic_DNA"/>
</dbReference>
<organism evidence="1">
    <name type="scientific">Tuwongella immobilis</name>
    <dbReference type="NCBI Taxonomy" id="692036"/>
    <lineage>
        <taxon>Bacteria</taxon>
        <taxon>Pseudomonadati</taxon>
        <taxon>Planctomycetota</taxon>
        <taxon>Planctomycetia</taxon>
        <taxon>Gemmatales</taxon>
        <taxon>Gemmataceae</taxon>
        <taxon>Tuwongella</taxon>
    </lineage>
</organism>
<evidence type="ECO:0000313" key="2">
    <source>
        <dbReference type="Proteomes" id="UP000464378"/>
    </source>
</evidence>
<evidence type="ECO:0000313" key="1">
    <source>
        <dbReference type="EMBL" id="VIP01515.1"/>
    </source>
</evidence>
<dbReference type="AlphaFoldDB" id="A0A6C2YK80"/>
<proteinExistence type="predicted"/>
<dbReference type="KEGG" id="tim:GMBLW1_24450"/>
<name>A0A6C2YK80_9BACT</name>
<dbReference type="Proteomes" id="UP000464378">
    <property type="component" value="Chromosome"/>
</dbReference>
<accession>A0A6C2YK80</accession>
<sequence>MFVRPVGVPTPFESVQFVLSDLHHWLQSHCRSQSPEDGHYLEDHIRIFGRDPIRSIWNGEQRRFRNHMLAAVPLIDAVQQQIAPAMERGSYLIHDQFSRDGIFEKSSALIVCRRGFVVVIREAKEGWFFETGYFTHDGTAEYRGYRGAVRKLVDSYTQSRFCPPAPGERIWLSDRKRYRTNIRFGNPRLWGERNGSFEPNRIQEW</sequence>
<dbReference type="InParanoid" id="A0A6C2YK80"/>